<evidence type="ECO:0000313" key="2">
    <source>
        <dbReference type="Proteomes" id="UP000008311"/>
    </source>
</evidence>
<dbReference type="STRING" id="3988.B9TFV9"/>
<dbReference type="Proteomes" id="UP000008311">
    <property type="component" value="Unassembled WGS sequence"/>
</dbReference>
<evidence type="ECO:0000313" key="1">
    <source>
        <dbReference type="EMBL" id="EEF25255.1"/>
    </source>
</evidence>
<keyword evidence="2" id="KW-1185">Reference proteome</keyword>
<name>B9TFV9_RICCO</name>
<dbReference type="SUPFAM" id="SSF53756">
    <property type="entry name" value="UDP-Glycosyltransferase/glycogen phosphorylase"/>
    <property type="match status" value="1"/>
</dbReference>
<dbReference type="CDD" id="cd03801">
    <property type="entry name" value="GT4_PimA-like"/>
    <property type="match status" value="1"/>
</dbReference>
<gene>
    <name evidence="1" type="ORF">RCOM_1891900</name>
</gene>
<dbReference type="AlphaFoldDB" id="B9TFV9"/>
<dbReference type="EMBL" id="EQ980153">
    <property type="protein sequence ID" value="EEF25255.1"/>
    <property type="molecule type" value="Genomic_DNA"/>
</dbReference>
<dbReference type="Pfam" id="PF13692">
    <property type="entry name" value="Glyco_trans_1_4"/>
    <property type="match status" value="1"/>
</dbReference>
<dbReference type="eggNOG" id="ENOG502QU9I">
    <property type="taxonomic scope" value="Eukaryota"/>
</dbReference>
<sequence length="279" mass="30720">MAAIQAKAEHLPPILFDLDDIEHVMLGRSIAAISSFRDRLFARLAIPTVIQAEQRSIRGAAWTFVCSEADRANLKQKIRAERVKVIPNSIPLPASPIPLARSLIILMVGVYSYGPNDDGANYFIEQIFPKILIREPKAELWLVGREAEKVSALKNAPSSVRALGFVEDIAAVYRAARVVICPIRYGSGTRVKLVEAAAWAKPIVSTTLGAEGLCMEDQQELLLADSPEDFADSCLKLLQDDNLCEKLGRNARRLAEQNFDEAMIIEKLSQTIITVAAQP</sequence>
<dbReference type="InParanoid" id="B9TFV9"/>
<dbReference type="PANTHER" id="PTHR12526:SF630">
    <property type="entry name" value="GLYCOSYLTRANSFERASE"/>
    <property type="match status" value="1"/>
</dbReference>
<dbReference type="Gene3D" id="3.40.50.2000">
    <property type="entry name" value="Glycogen Phosphorylase B"/>
    <property type="match status" value="2"/>
</dbReference>
<proteinExistence type="predicted"/>
<accession>B9TFV9</accession>
<protein>
    <submittedName>
        <fullName evidence="1">Glycosyltransferase, putative</fullName>
    </submittedName>
</protein>
<dbReference type="GO" id="GO:0016740">
    <property type="term" value="F:transferase activity"/>
    <property type="evidence" value="ECO:0007669"/>
    <property type="project" value="UniProtKB-KW"/>
</dbReference>
<organism evidence="1 2">
    <name type="scientific">Ricinus communis</name>
    <name type="common">Castor bean</name>
    <dbReference type="NCBI Taxonomy" id="3988"/>
    <lineage>
        <taxon>Eukaryota</taxon>
        <taxon>Viridiplantae</taxon>
        <taxon>Streptophyta</taxon>
        <taxon>Embryophyta</taxon>
        <taxon>Tracheophyta</taxon>
        <taxon>Spermatophyta</taxon>
        <taxon>Magnoliopsida</taxon>
        <taxon>eudicotyledons</taxon>
        <taxon>Gunneridae</taxon>
        <taxon>Pentapetalae</taxon>
        <taxon>rosids</taxon>
        <taxon>fabids</taxon>
        <taxon>Malpighiales</taxon>
        <taxon>Euphorbiaceae</taxon>
        <taxon>Acalyphoideae</taxon>
        <taxon>Acalypheae</taxon>
        <taxon>Ricinus</taxon>
    </lineage>
</organism>
<dbReference type="PANTHER" id="PTHR12526">
    <property type="entry name" value="GLYCOSYLTRANSFERASE"/>
    <property type="match status" value="1"/>
</dbReference>
<reference evidence="2" key="1">
    <citation type="journal article" date="2010" name="Nat. Biotechnol.">
        <title>Draft genome sequence of the oilseed species Ricinus communis.</title>
        <authorList>
            <person name="Chan A.P."/>
            <person name="Crabtree J."/>
            <person name="Zhao Q."/>
            <person name="Lorenzi H."/>
            <person name="Orvis J."/>
            <person name="Puiu D."/>
            <person name="Melake-Berhan A."/>
            <person name="Jones K.M."/>
            <person name="Redman J."/>
            <person name="Chen G."/>
            <person name="Cahoon E.B."/>
            <person name="Gedil M."/>
            <person name="Stanke M."/>
            <person name="Haas B.J."/>
            <person name="Wortman J.R."/>
            <person name="Fraser-Liggett C.M."/>
            <person name="Ravel J."/>
            <person name="Rabinowicz P.D."/>
        </authorList>
    </citation>
    <scope>NUCLEOTIDE SEQUENCE [LARGE SCALE GENOMIC DNA]</scope>
    <source>
        <strain evidence="2">cv. Hale</strain>
    </source>
</reference>